<dbReference type="Proteomes" id="UP000297299">
    <property type="component" value="Unassembled WGS sequence"/>
</dbReference>
<dbReference type="EMBL" id="PHWZ01000471">
    <property type="protein sequence ID" value="TEY39012.1"/>
    <property type="molecule type" value="Genomic_DNA"/>
</dbReference>
<name>A0A4Y8CM86_9HELO</name>
<dbReference type="OrthoDB" id="10384469at2759"/>
<keyword evidence="2" id="KW-1185">Reference proteome</keyword>
<dbReference type="AlphaFoldDB" id="A0A4Y8CM86"/>
<accession>A0A4Y8CM86</accession>
<organism evidence="1 2">
    <name type="scientific">Botryotinia calthae</name>
    <dbReference type="NCBI Taxonomy" id="38488"/>
    <lineage>
        <taxon>Eukaryota</taxon>
        <taxon>Fungi</taxon>
        <taxon>Dikarya</taxon>
        <taxon>Ascomycota</taxon>
        <taxon>Pezizomycotina</taxon>
        <taxon>Leotiomycetes</taxon>
        <taxon>Helotiales</taxon>
        <taxon>Sclerotiniaceae</taxon>
        <taxon>Botryotinia</taxon>
    </lineage>
</organism>
<proteinExistence type="predicted"/>
<comment type="caution">
    <text evidence="1">The sequence shown here is derived from an EMBL/GenBank/DDBJ whole genome shotgun (WGS) entry which is preliminary data.</text>
</comment>
<reference evidence="1 2" key="1">
    <citation type="submission" date="2017-11" db="EMBL/GenBank/DDBJ databases">
        <title>Comparative genomics of Botrytis spp.</title>
        <authorList>
            <person name="Valero-Jimenez C.A."/>
            <person name="Tapia P."/>
            <person name="Veloso J."/>
            <person name="Silva-Moreno E."/>
            <person name="Staats M."/>
            <person name="Valdes J.H."/>
            <person name="Van Kan J.A.L."/>
        </authorList>
    </citation>
    <scope>NUCLEOTIDE SEQUENCE [LARGE SCALE GENOMIC DNA]</scope>
    <source>
        <strain evidence="1 2">MUCL2830</strain>
    </source>
</reference>
<protein>
    <submittedName>
        <fullName evidence="1">Uncharacterized protein</fullName>
    </submittedName>
</protein>
<evidence type="ECO:0000313" key="2">
    <source>
        <dbReference type="Proteomes" id="UP000297299"/>
    </source>
</evidence>
<sequence length="354" mass="39358">MTLMQIYRLNATLAPLRKAPEELQVKRVIRSIVLESYTKFGQDTTQEVSISLSPHVGPGNWTNLFVADCATLCQNSNIGTFTTLVTVSNYTPQSDESGGILVIGGIPGFTPKGSHGPLQLCLNDFLDSTTGYPYPNGSLPVMEAEANGDNLAYSLCSGYAVGTHLNDIEPQADYCLLYQENPSICKLQFSSIALRILYYAVIAKESIMTAAMVYLFFHSKTEPIFNVGDAMASYLEHLETSTNPALHNQKWAQSWPTAISFLGDVRKPALSKGYCKRSFKLLIAFLDWAHMMKTRKRMKRLTIRNIHGSDENEVISQVWIPNGKGSGWSRRLYYYSRTLAIITAATTIATVPQW</sequence>
<gene>
    <name evidence="1" type="ORF">BOTCAL_0472g00060</name>
</gene>
<dbReference type="STRING" id="38488.A0A4Y8CM86"/>
<evidence type="ECO:0000313" key="1">
    <source>
        <dbReference type="EMBL" id="TEY39012.1"/>
    </source>
</evidence>